<evidence type="ECO:0000313" key="2">
    <source>
        <dbReference type="Proteomes" id="UP000094336"/>
    </source>
</evidence>
<dbReference type="PANTHER" id="PTHR34065">
    <property type="entry name" value="CELL DIVISION CONTROL PROTEIN 14"/>
    <property type="match status" value="1"/>
</dbReference>
<dbReference type="STRING" id="984486.A0A1E3QMX8"/>
<dbReference type="Pfam" id="PF08045">
    <property type="entry name" value="CDC14"/>
    <property type="match status" value="1"/>
</dbReference>
<dbReference type="PANTHER" id="PTHR34065:SF1">
    <property type="entry name" value="CELL DIVISION CONTROL PROTEIN 14"/>
    <property type="match status" value="1"/>
</dbReference>
<evidence type="ECO:0008006" key="3">
    <source>
        <dbReference type="Google" id="ProtNLM"/>
    </source>
</evidence>
<dbReference type="GeneID" id="30149301"/>
<dbReference type="InterPro" id="IPR012535">
    <property type="entry name" value="Cell_div_Cdc14"/>
</dbReference>
<organism evidence="1 2">
    <name type="scientific">Babjeviella inositovora NRRL Y-12698</name>
    <dbReference type="NCBI Taxonomy" id="984486"/>
    <lineage>
        <taxon>Eukaryota</taxon>
        <taxon>Fungi</taxon>
        <taxon>Dikarya</taxon>
        <taxon>Ascomycota</taxon>
        <taxon>Saccharomycotina</taxon>
        <taxon>Pichiomycetes</taxon>
        <taxon>Serinales incertae sedis</taxon>
        <taxon>Babjeviella</taxon>
    </lineage>
</organism>
<proteinExistence type="predicted"/>
<keyword evidence="2" id="KW-1185">Reference proteome</keyword>
<gene>
    <name evidence="1" type="ORF">BABINDRAFT_29362</name>
</gene>
<dbReference type="OrthoDB" id="5357220at2759"/>
<dbReference type="RefSeq" id="XP_018984394.1">
    <property type="nucleotide sequence ID" value="XM_019131448.1"/>
</dbReference>
<sequence length="200" mass="22954">SRELEVVLQGYNKLNDVLMELCFLHQQQKGASTQPHFRNDDTFQEFITLQDSFKYNLVNIIITNLSHLGSGDPLPSALKIQSILLALRSTQGVLLLHPPSRDVFNIPANLQLILDLLVPQEAGAESNPQILLESLVVLIHILVKNRNNFRNFEMLQGPKVIIDLLFMQKSDKQTAKKEEYINIKFKIIEFLIFYLVDEKK</sequence>
<protein>
    <recommendedName>
        <fullName evidence="3">SPIN90/Ldb17 leucine-rich domain-containing protein</fullName>
    </recommendedName>
</protein>
<dbReference type="EMBL" id="KV454433">
    <property type="protein sequence ID" value="ODQ79066.1"/>
    <property type="molecule type" value="Genomic_DNA"/>
</dbReference>
<feature type="non-terminal residue" evidence="1">
    <location>
        <position position="200"/>
    </location>
</feature>
<feature type="non-terminal residue" evidence="1">
    <location>
        <position position="1"/>
    </location>
</feature>
<reference evidence="2" key="1">
    <citation type="submission" date="2016-05" db="EMBL/GenBank/DDBJ databases">
        <title>Comparative genomics of biotechnologically important yeasts.</title>
        <authorList>
            <consortium name="DOE Joint Genome Institute"/>
            <person name="Riley R."/>
            <person name="Haridas S."/>
            <person name="Wolfe K.H."/>
            <person name="Lopes M.R."/>
            <person name="Hittinger C.T."/>
            <person name="Goker M."/>
            <person name="Salamov A."/>
            <person name="Wisecaver J."/>
            <person name="Long T.M."/>
            <person name="Aerts A.L."/>
            <person name="Barry K."/>
            <person name="Choi C."/>
            <person name="Clum A."/>
            <person name="Coughlan A.Y."/>
            <person name="Deshpande S."/>
            <person name="Douglass A.P."/>
            <person name="Hanson S.J."/>
            <person name="Klenk H.-P."/>
            <person name="Labutti K."/>
            <person name="Lapidus A."/>
            <person name="Lindquist E."/>
            <person name="Lipzen A."/>
            <person name="Meier-Kolthoff J.P."/>
            <person name="Ohm R.A."/>
            <person name="Otillar R.P."/>
            <person name="Pangilinan J."/>
            <person name="Peng Y."/>
            <person name="Rokas A."/>
            <person name="Rosa C.A."/>
            <person name="Scheuner C."/>
            <person name="Sibirny A.A."/>
            <person name="Slot J.C."/>
            <person name="Stielow J.B."/>
            <person name="Sun H."/>
            <person name="Kurtzman C.P."/>
            <person name="Blackwell M."/>
            <person name="Grigoriev I.V."/>
            <person name="Jeffries T.W."/>
        </authorList>
    </citation>
    <scope>NUCLEOTIDE SEQUENCE [LARGE SCALE GENOMIC DNA]</scope>
    <source>
        <strain evidence="2">NRRL Y-12698</strain>
    </source>
</reference>
<evidence type="ECO:0000313" key="1">
    <source>
        <dbReference type="EMBL" id="ODQ79066.1"/>
    </source>
</evidence>
<dbReference type="Proteomes" id="UP000094336">
    <property type="component" value="Unassembled WGS sequence"/>
</dbReference>
<accession>A0A1E3QMX8</accession>
<name>A0A1E3QMX8_9ASCO</name>
<dbReference type="AlphaFoldDB" id="A0A1E3QMX8"/>